<dbReference type="EMBL" id="CAAALY010005115">
    <property type="protein sequence ID" value="VEL08942.1"/>
    <property type="molecule type" value="Genomic_DNA"/>
</dbReference>
<dbReference type="PRINTS" id="PR01607">
    <property type="entry name" value="APYRASEFAMLY"/>
</dbReference>
<reference evidence="6" key="1">
    <citation type="submission" date="2018-11" db="EMBL/GenBank/DDBJ databases">
        <authorList>
            <consortium name="Pathogen Informatics"/>
        </authorList>
    </citation>
    <scope>NUCLEOTIDE SEQUENCE</scope>
</reference>
<dbReference type="InterPro" id="IPR008334">
    <property type="entry name" value="5'-Nucleotdase_C"/>
</dbReference>
<dbReference type="SUPFAM" id="SSF55816">
    <property type="entry name" value="5'-nucleotidase (syn. UDP-sugar hydrolase), C-terminal domain"/>
    <property type="match status" value="1"/>
</dbReference>
<gene>
    <name evidence="6" type="ORF">PXEA_LOCUS2382</name>
</gene>
<dbReference type="InterPro" id="IPR029052">
    <property type="entry name" value="Metallo-depent_PP-like"/>
</dbReference>
<dbReference type="Pfam" id="PF00149">
    <property type="entry name" value="Metallophos"/>
    <property type="match status" value="1"/>
</dbReference>
<evidence type="ECO:0000313" key="6">
    <source>
        <dbReference type="EMBL" id="VEL08942.1"/>
    </source>
</evidence>
<comment type="caution">
    <text evidence="6">The sequence shown here is derived from an EMBL/GenBank/DDBJ whole genome shotgun (WGS) entry which is preliminary data.</text>
</comment>
<dbReference type="PANTHER" id="PTHR11575">
    <property type="entry name" value="5'-NUCLEOTIDASE-RELATED"/>
    <property type="match status" value="1"/>
</dbReference>
<evidence type="ECO:0000313" key="7">
    <source>
        <dbReference type="Proteomes" id="UP000784294"/>
    </source>
</evidence>
<organism evidence="6 7">
    <name type="scientific">Protopolystoma xenopodis</name>
    <dbReference type="NCBI Taxonomy" id="117903"/>
    <lineage>
        <taxon>Eukaryota</taxon>
        <taxon>Metazoa</taxon>
        <taxon>Spiralia</taxon>
        <taxon>Lophotrochozoa</taxon>
        <taxon>Platyhelminthes</taxon>
        <taxon>Monogenea</taxon>
        <taxon>Polyopisthocotylea</taxon>
        <taxon>Polystomatidea</taxon>
        <taxon>Polystomatidae</taxon>
        <taxon>Protopolystoma</taxon>
    </lineage>
</organism>
<dbReference type="AlphaFoldDB" id="A0A3S5CC59"/>
<dbReference type="Proteomes" id="UP000784294">
    <property type="component" value="Unassembled WGS sequence"/>
</dbReference>
<dbReference type="InterPro" id="IPR036907">
    <property type="entry name" value="5'-Nucleotdase_C_sf"/>
</dbReference>
<name>A0A3S5CC59_9PLAT</name>
<evidence type="ECO:0000256" key="1">
    <source>
        <dbReference type="ARBA" id="ARBA00006654"/>
    </source>
</evidence>
<dbReference type="Gene3D" id="3.60.21.10">
    <property type="match status" value="1"/>
</dbReference>
<evidence type="ECO:0000256" key="3">
    <source>
        <dbReference type="RuleBase" id="RU362119"/>
    </source>
</evidence>
<evidence type="ECO:0000259" key="4">
    <source>
        <dbReference type="Pfam" id="PF00149"/>
    </source>
</evidence>
<feature type="domain" description="Calcineurin-like phosphoesterase" evidence="4">
    <location>
        <begin position="16"/>
        <end position="232"/>
    </location>
</feature>
<dbReference type="GO" id="GO:0016787">
    <property type="term" value="F:hydrolase activity"/>
    <property type="evidence" value="ECO:0007669"/>
    <property type="project" value="UniProtKB-KW"/>
</dbReference>
<sequence length="517" mass="57114">MVSAGGDYEVGPRVLHILHFNDVYNVEEKPDEPRAGAARFVTALREHGGCAEGLVLFSGDALNPSTVSAATQGRHMPDILNQMNITCAVVGNHDFDFGLEVLEECMAKTNFAWLNSNAFDIETGRRLGDTLAYKVVDHSASRLRIGLIGLVEEEWISTLSCLEPSAVHVVPFCQMARDLARQLKRPLDEGGLETPKCDLVIALTHMRWPNDRLLAQNVPEIDLVLGGHDHDYGIERISIGPEALAASPEAAGINTPHERVILKSGTDFRQFSHLRLYFDPQKRLQQIHVEEVTVDSRWTPDPKVGSCMAPLARRMRAQLQLLSQTFRKGIDDSPPGLAFWIARGNVFGQQSSKSGQGQIHRTGLSTKLPLPRYCCCSWALTFSSVLFMALDTFVPYFFQTAELVAICSAKMMAEMDSVIGQIDVDLDSRFWAVRTRETNIGNLICDIILAGVEADCALLNSGTFRADKVIPAGPFRLRDLNALLPMFDPIVVLRMTGAQLLNALENSVSEYPKLEGQ</sequence>
<dbReference type="Pfam" id="PF02872">
    <property type="entry name" value="5_nucleotid_C"/>
    <property type="match status" value="1"/>
</dbReference>
<dbReference type="OrthoDB" id="10252235at2759"/>
<evidence type="ECO:0008006" key="8">
    <source>
        <dbReference type="Google" id="ProtNLM"/>
    </source>
</evidence>
<keyword evidence="7" id="KW-1185">Reference proteome</keyword>
<evidence type="ECO:0000256" key="2">
    <source>
        <dbReference type="ARBA" id="ARBA00022729"/>
    </source>
</evidence>
<dbReference type="GO" id="GO:0009166">
    <property type="term" value="P:nucleotide catabolic process"/>
    <property type="evidence" value="ECO:0007669"/>
    <property type="project" value="InterPro"/>
</dbReference>
<dbReference type="GO" id="GO:0000166">
    <property type="term" value="F:nucleotide binding"/>
    <property type="evidence" value="ECO:0007669"/>
    <property type="project" value="UniProtKB-KW"/>
</dbReference>
<feature type="domain" description="5'-Nucleotidase C-terminal" evidence="5">
    <location>
        <begin position="418"/>
        <end position="513"/>
    </location>
</feature>
<dbReference type="PANTHER" id="PTHR11575:SF48">
    <property type="entry name" value="5'-NUCLEOTIDASE"/>
    <property type="match status" value="1"/>
</dbReference>
<dbReference type="Gene3D" id="3.90.780.10">
    <property type="entry name" value="5'-Nucleotidase, C-terminal domain"/>
    <property type="match status" value="1"/>
</dbReference>
<dbReference type="InterPro" id="IPR004843">
    <property type="entry name" value="Calcineurin-like_PHP"/>
</dbReference>
<dbReference type="InterPro" id="IPR006179">
    <property type="entry name" value="5_nucleotidase/apyrase"/>
</dbReference>
<comment type="similarity">
    <text evidence="1 3">Belongs to the 5'-nucleotidase family.</text>
</comment>
<keyword evidence="3" id="KW-0547">Nucleotide-binding</keyword>
<accession>A0A3S5CC59</accession>
<dbReference type="SUPFAM" id="SSF56300">
    <property type="entry name" value="Metallo-dependent phosphatases"/>
    <property type="match status" value="1"/>
</dbReference>
<evidence type="ECO:0000259" key="5">
    <source>
        <dbReference type="Pfam" id="PF02872"/>
    </source>
</evidence>
<proteinExistence type="inferred from homology"/>
<keyword evidence="3" id="KW-0378">Hydrolase</keyword>
<protein>
    <recommendedName>
        <fullName evidence="8">Calcineurin-like phosphoesterase domain-containing protein</fullName>
    </recommendedName>
</protein>
<keyword evidence="2" id="KW-0732">Signal</keyword>